<dbReference type="RefSeq" id="XP_060281384.1">
    <property type="nucleotide sequence ID" value="XM_060424779.1"/>
</dbReference>
<gene>
    <name evidence="6" type="ORF">QBC33DRAFT_455647</name>
</gene>
<reference evidence="6" key="1">
    <citation type="submission" date="2023-06" db="EMBL/GenBank/DDBJ databases">
        <title>Genome-scale phylogeny and comparative genomics of the fungal order Sordariales.</title>
        <authorList>
            <consortium name="Lawrence Berkeley National Laboratory"/>
            <person name="Hensen N."/>
            <person name="Bonometti L."/>
            <person name="Westerberg I."/>
            <person name="Brannstrom I.O."/>
            <person name="Guillou S."/>
            <person name="Cros-Aarteil S."/>
            <person name="Calhoun S."/>
            <person name="Haridas S."/>
            <person name="Kuo A."/>
            <person name="Mondo S."/>
            <person name="Pangilinan J."/>
            <person name="Riley R."/>
            <person name="Labutti K."/>
            <person name="Andreopoulos B."/>
            <person name="Lipzen A."/>
            <person name="Chen C."/>
            <person name="Yanf M."/>
            <person name="Daum C."/>
            <person name="Ng V."/>
            <person name="Clum A."/>
            <person name="Steindorff A."/>
            <person name="Ohm R."/>
            <person name="Martin F."/>
            <person name="Silar P."/>
            <person name="Natvig D."/>
            <person name="Lalanne C."/>
            <person name="Gautier V."/>
            <person name="Ament-Velasquez S.L."/>
            <person name="Kruys A."/>
            <person name="Hutchinson M.I."/>
            <person name="Powell A.J."/>
            <person name="Barry K."/>
            <person name="Miller A.N."/>
            <person name="Grigoriev I.V."/>
            <person name="Debuchy R."/>
            <person name="Gladieux P."/>
            <person name="Thoren M.H."/>
            <person name="Johannesson H."/>
        </authorList>
    </citation>
    <scope>NUCLEOTIDE SEQUENCE</scope>
    <source>
        <strain evidence="6">8032-3</strain>
    </source>
</reference>
<evidence type="ECO:0000259" key="5">
    <source>
        <dbReference type="PROSITE" id="PS51192"/>
    </source>
</evidence>
<dbReference type="AlphaFoldDB" id="A0AAJ0BZZ7"/>
<evidence type="ECO:0000256" key="4">
    <source>
        <dbReference type="SAM" id="MobiDB-lite"/>
    </source>
</evidence>
<keyword evidence="2" id="KW-0378">Hydrolase</keyword>
<dbReference type="InterPro" id="IPR014001">
    <property type="entry name" value="Helicase_ATP-bd"/>
</dbReference>
<dbReference type="GO" id="GO:0008094">
    <property type="term" value="F:ATP-dependent activity, acting on DNA"/>
    <property type="evidence" value="ECO:0007669"/>
    <property type="project" value="TreeGrafter"/>
</dbReference>
<dbReference type="GO" id="GO:0005634">
    <property type="term" value="C:nucleus"/>
    <property type="evidence" value="ECO:0007669"/>
    <property type="project" value="TreeGrafter"/>
</dbReference>
<sequence length="785" mass="87386">MIPDNTSGTLSDENICYGALCDAKAQVSSEAKLNIRALPWTLFYTFKIILRGEIYWLAELDDISTDGFAVVDLNTMAYLQSLRQFPQLSFTAIVSSSVLSSLSRMSARQKLVLDMTVNIIGPPELADEVGEAVAKASGYLQHPVFLDPGTPYVNPHYFYSKDEDLDLRHFIGQQQETLGITHIVEGIEDALASLDAAFTPQGSRMDEEAPTLIQQHLKSTTLKSHQIVGLEYIRNREDPDLCHPRNSDLLCLISPRYLSNPRILQCGGIIADVMGLGKTLTMLSAIVCSKQETTPVESLDGMKCESLRLTKATLVVLPSTRKNLHLFPLIAKKKKKKKKDHVVYLTRLSRFLAGALDVYDFHGRSRASTRDALLRHDIVLTTYHTLAADWKGRRILQDIGWLRVVLDEAHWIRNQSTQFFKAAAGLQTNRRWCLTGTPIQNSLEDLRSLLKFLHFDPFSEAKFFDEHIVAPLRSQADDSFRNLKALLRTFCLRRGTDYLQLPPWRTDPVSVALSSEETQAYQLILDNCVAEFDRITSGKSDSKKKYSVLFTTIMKLRRLCNHGTIALPADACRSLTPSGKRRKLKKAPSTGIEDSFCEFCSSVEEDASASLTGLDTCPECYRCLVESTNLSSGSSSRALRATNSPSDTSMSPSPSVNTPLSPLSPSGLHSGHSSKLLAVADNICMSLLDTDSKSLTLTNADRVHIVEPQWNPSAEEQAIGRALRMGQTRPVTIFKYVTEKTLEKNIVDLQQKKSRLARFSLDPTADDKAVGNLDDLKFVLDPTMC</sequence>
<dbReference type="InterPro" id="IPR038718">
    <property type="entry name" value="SNF2-like_sf"/>
</dbReference>
<evidence type="ECO:0000313" key="7">
    <source>
        <dbReference type="Proteomes" id="UP001244011"/>
    </source>
</evidence>
<dbReference type="Pfam" id="PF00176">
    <property type="entry name" value="SNF2-rel_dom"/>
    <property type="match status" value="1"/>
</dbReference>
<proteinExistence type="predicted"/>
<dbReference type="GO" id="GO:0006281">
    <property type="term" value="P:DNA repair"/>
    <property type="evidence" value="ECO:0007669"/>
    <property type="project" value="TreeGrafter"/>
</dbReference>
<dbReference type="EMBL" id="MU839016">
    <property type="protein sequence ID" value="KAK1765171.1"/>
    <property type="molecule type" value="Genomic_DNA"/>
</dbReference>
<keyword evidence="7" id="KW-1185">Reference proteome</keyword>
<comment type="caution">
    <text evidence="6">The sequence shown here is derived from an EMBL/GenBank/DDBJ whole genome shotgun (WGS) entry which is preliminary data.</text>
</comment>
<dbReference type="PANTHER" id="PTHR45626:SF22">
    <property type="entry name" value="DNA REPAIR PROTEIN RAD5"/>
    <property type="match status" value="1"/>
</dbReference>
<dbReference type="GO" id="GO:0005524">
    <property type="term" value="F:ATP binding"/>
    <property type="evidence" value="ECO:0007669"/>
    <property type="project" value="UniProtKB-KW"/>
</dbReference>
<evidence type="ECO:0000313" key="6">
    <source>
        <dbReference type="EMBL" id="KAK1765171.1"/>
    </source>
</evidence>
<accession>A0AAJ0BZZ7</accession>
<evidence type="ECO:0000256" key="3">
    <source>
        <dbReference type="ARBA" id="ARBA00022840"/>
    </source>
</evidence>
<dbReference type="SMART" id="SM00487">
    <property type="entry name" value="DEXDc"/>
    <property type="match status" value="1"/>
</dbReference>
<dbReference type="InterPro" id="IPR001650">
    <property type="entry name" value="Helicase_C-like"/>
</dbReference>
<dbReference type="InterPro" id="IPR000330">
    <property type="entry name" value="SNF2_N"/>
</dbReference>
<dbReference type="Gene3D" id="3.40.50.300">
    <property type="entry name" value="P-loop containing nucleotide triphosphate hydrolases"/>
    <property type="match status" value="1"/>
</dbReference>
<dbReference type="GO" id="GO:0016787">
    <property type="term" value="F:hydrolase activity"/>
    <property type="evidence" value="ECO:0007669"/>
    <property type="project" value="UniProtKB-KW"/>
</dbReference>
<dbReference type="CDD" id="cd18008">
    <property type="entry name" value="DEXDc_SHPRH-like"/>
    <property type="match status" value="1"/>
</dbReference>
<dbReference type="PANTHER" id="PTHR45626">
    <property type="entry name" value="TRANSCRIPTION TERMINATION FACTOR 2-RELATED"/>
    <property type="match status" value="1"/>
</dbReference>
<dbReference type="CDD" id="cd18793">
    <property type="entry name" value="SF2_C_SNF"/>
    <property type="match status" value="1"/>
</dbReference>
<protein>
    <submittedName>
        <fullName evidence="6">SNF2 family N-terminal domain-containing protein</fullName>
    </submittedName>
</protein>
<evidence type="ECO:0000256" key="2">
    <source>
        <dbReference type="ARBA" id="ARBA00022801"/>
    </source>
</evidence>
<dbReference type="Proteomes" id="UP001244011">
    <property type="component" value="Unassembled WGS sequence"/>
</dbReference>
<organism evidence="6 7">
    <name type="scientific">Phialemonium atrogriseum</name>
    <dbReference type="NCBI Taxonomy" id="1093897"/>
    <lineage>
        <taxon>Eukaryota</taxon>
        <taxon>Fungi</taxon>
        <taxon>Dikarya</taxon>
        <taxon>Ascomycota</taxon>
        <taxon>Pezizomycotina</taxon>
        <taxon>Sordariomycetes</taxon>
        <taxon>Sordariomycetidae</taxon>
        <taxon>Cephalothecales</taxon>
        <taxon>Cephalothecaceae</taxon>
        <taxon>Phialemonium</taxon>
    </lineage>
</organism>
<dbReference type="GeneID" id="85307966"/>
<keyword evidence="1" id="KW-0547">Nucleotide-binding</keyword>
<dbReference type="PROSITE" id="PS51192">
    <property type="entry name" value="HELICASE_ATP_BIND_1"/>
    <property type="match status" value="1"/>
</dbReference>
<dbReference type="InterPro" id="IPR027417">
    <property type="entry name" value="P-loop_NTPase"/>
</dbReference>
<name>A0AAJ0BZZ7_9PEZI</name>
<dbReference type="InterPro" id="IPR049730">
    <property type="entry name" value="SNF2/RAD54-like_C"/>
</dbReference>
<feature type="domain" description="Helicase ATP-binding" evidence="5">
    <location>
        <begin position="259"/>
        <end position="456"/>
    </location>
</feature>
<keyword evidence="3" id="KW-0067">ATP-binding</keyword>
<dbReference type="Pfam" id="PF00271">
    <property type="entry name" value="Helicase_C"/>
    <property type="match status" value="1"/>
</dbReference>
<dbReference type="SUPFAM" id="SSF52540">
    <property type="entry name" value="P-loop containing nucleoside triphosphate hydrolases"/>
    <property type="match status" value="2"/>
</dbReference>
<feature type="region of interest" description="Disordered" evidence="4">
    <location>
        <begin position="633"/>
        <end position="667"/>
    </location>
</feature>
<dbReference type="InterPro" id="IPR050628">
    <property type="entry name" value="SNF2_RAD54_helicase_TF"/>
</dbReference>
<dbReference type="Gene3D" id="3.40.50.10810">
    <property type="entry name" value="Tandem AAA-ATPase domain"/>
    <property type="match status" value="1"/>
</dbReference>
<evidence type="ECO:0000256" key="1">
    <source>
        <dbReference type="ARBA" id="ARBA00022741"/>
    </source>
</evidence>